<feature type="domain" description="FZ" evidence="12">
    <location>
        <begin position="106"/>
        <end position="220"/>
    </location>
</feature>
<dbReference type="InterPro" id="IPR001314">
    <property type="entry name" value="Peptidase_S1A"/>
</dbReference>
<keyword evidence="4 10" id="KW-0720">Serine protease</keyword>
<proteinExistence type="predicted"/>
<dbReference type="InterPro" id="IPR001190">
    <property type="entry name" value="SRCR"/>
</dbReference>
<reference evidence="16" key="1">
    <citation type="submission" date="2025-08" db="UniProtKB">
        <authorList>
            <consortium name="RefSeq"/>
        </authorList>
    </citation>
    <scope>IDENTIFICATION</scope>
</reference>
<dbReference type="PROSITE" id="PS50240">
    <property type="entry name" value="TRYPSIN_DOM"/>
    <property type="match status" value="1"/>
</dbReference>
<evidence type="ECO:0000256" key="10">
    <source>
        <dbReference type="RuleBase" id="RU363034"/>
    </source>
</evidence>
<dbReference type="PROSITE" id="PS00134">
    <property type="entry name" value="TRYPSIN_HIS"/>
    <property type="match status" value="1"/>
</dbReference>
<dbReference type="GO" id="GO:0005886">
    <property type="term" value="C:plasma membrane"/>
    <property type="evidence" value="ECO:0007669"/>
    <property type="project" value="UniProtKB-SubCell"/>
</dbReference>
<dbReference type="PANTHER" id="PTHR24252">
    <property type="entry name" value="ACROSIN-RELATED"/>
    <property type="match status" value="1"/>
</dbReference>
<accession>A0AAJ7WHS7</accession>
<dbReference type="InterPro" id="IPR001254">
    <property type="entry name" value="Trypsin_dom"/>
</dbReference>
<keyword evidence="11" id="KW-0812">Transmembrane</keyword>
<dbReference type="PROSITE" id="PS50038">
    <property type="entry name" value="FZ"/>
    <property type="match status" value="1"/>
</dbReference>
<dbReference type="PROSITE" id="PS00135">
    <property type="entry name" value="TRYPSIN_SER"/>
    <property type="match status" value="1"/>
</dbReference>
<dbReference type="PROSITE" id="PS01209">
    <property type="entry name" value="LDLRA_1"/>
    <property type="match status" value="1"/>
</dbReference>
<dbReference type="PRINTS" id="PR00722">
    <property type="entry name" value="CHYMOTRYPSIN"/>
</dbReference>
<keyword evidence="15" id="KW-1185">Reference proteome</keyword>
<feature type="transmembrane region" description="Helical" evidence="11">
    <location>
        <begin position="63"/>
        <end position="85"/>
    </location>
</feature>
<evidence type="ECO:0000256" key="11">
    <source>
        <dbReference type="SAM" id="Phobius"/>
    </source>
</evidence>
<dbReference type="SUPFAM" id="SSF57424">
    <property type="entry name" value="LDL receptor-like module"/>
    <property type="match status" value="2"/>
</dbReference>
<evidence type="ECO:0000259" key="12">
    <source>
        <dbReference type="PROSITE" id="PS50038"/>
    </source>
</evidence>
<dbReference type="Proteomes" id="UP000694867">
    <property type="component" value="Unplaced"/>
</dbReference>
<dbReference type="InterPro" id="IPR043504">
    <property type="entry name" value="Peptidase_S1_PA_chymotrypsin"/>
</dbReference>
<dbReference type="InterPro" id="IPR023415">
    <property type="entry name" value="LDLR_class-A_CS"/>
</dbReference>
<dbReference type="RefSeq" id="XP_028967337.1">
    <property type="nucleotide sequence ID" value="XM_029111504.1"/>
</dbReference>
<comment type="caution">
    <text evidence="9">Lacks conserved residue(s) required for the propagation of feature annotation.</text>
</comment>
<feature type="disulfide bond" evidence="7">
    <location>
        <begin position="181"/>
        <end position="205"/>
    </location>
</feature>
<dbReference type="CDD" id="cd00112">
    <property type="entry name" value="LDLa"/>
    <property type="match status" value="2"/>
</dbReference>
<feature type="disulfide bond" evidence="8">
    <location>
        <begin position="297"/>
        <end position="312"/>
    </location>
</feature>
<dbReference type="Gene3D" id="2.40.10.10">
    <property type="entry name" value="Trypsin-like serine proteases"/>
    <property type="match status" value="1"/>
</dbReference>
<dbReference type="Pfam" id="PF00089">
    <property type="entry name" value="Trypsin"/>
    <property type="match status" value="1"/>
</dbReference>
<dbReference type="SMART" id="SM00020">
    <property type="entry name" value="Tryp_SPc"/>
    <property type="match status" value="1"/>
</dbReference>
<dbReference type="InterPro" id="IPR036055">
    <property type="entry name" value="LDL_receptor-like_sf"/>
</dbReference>
<dbReference type="PROSITE" id="PS50068">
    <property type="entry name" value="LDLRA_2"/>
    <property type="match status" value="2"/>
</dbReference>
<evidence type="ECO:0000256" key="3">
    <source>
        <dbReference type="ARBA" id="ARBA00022801"/>
    </source>
</evidence>
<dbReference type="Gene3D" id="1.10.2000.10">
    <property type="entry name" value="Frizzled cysteine-rich domain"/>
    <property type="match status" value="1"/>
</dbReference>
<evidence type="ECO:0000313" key="16">
    <source>
        <dbReference type="RefSeq" id="XP_028967337.1"/>
    </source>
</evidence>
<dbReference type="AlphaFoldDB" id="A0AAJ7WHS7"/>
<keyword evidence="6 8" id="KW-1015">Disulfide bond</keyword>
<protein>
    <submittedName>
        <fullName evidence="16">Atrial natriuretic peptide-converting enzyme</fullName>
    </submittedName>
</protein>
<evidence type="ECO:0000256" key="4">
    <source>
        <dbReference type="ARBA" id="ARBA00022825"/>
    </source>
</evidence>
<dbReference type="Gene3D" id="4.10.400.10">
    <property type="entry name" value="Low-density Lipoprotein Receptor"/>
    <property type="match status" value="2"/>
</dbReference>
<evidence type="ECO:0000256" key="8">
    <source>
        <dbReference type="PROSITE-ProRule" id="PRU00124"/>
    </source>
</evidence>
<evidence type="ECO:0000313" key="15">
    <source>
        <dbReference type="Proteomes" id="UP000694867"/>
    </source>
</evidence>
<keyword evidence="11" id="KW-0472">Membrane</keyword>
<dbReference type="InterPro" id="IPR033116">
    <property type="entry name" value="TRYPSIN_SER"/>
</dbReference>
<dbReference type="FunFam" id="2.40.10.10:FF:000006">
    <property type="entry name" value="Serine proteinase stubble"/>
    <property type="match status" value="1"/>
</dbReference>
<dbReference type="GeneID" id="100903510"/>
<dbReference type="GO" id="GO:0004252">
    <property type="term" value="F:serine-type endopeptidase activity"/>
    <property type="evidence" value="ECO:0007669"/>
    <property type="project" value="InterPro"/>
</dbReference>
<dbReference type="SMART" id="SM00192">
    <property type="entry name" value="LDLa"/>
    <property type="match status" value="2"/>
</dbReference>
<sequence>MDGLGPGPDSKYARTKPQVSMNVNQRGVVEMFQEDTDLTDTCDRRTSKASRLCRFCLRHRRKFLFAGTAVVSLTALLLAICIIIAQAKHRPVEIEGEYHHFNYFGAPTNGCVALKIPLCHKHRVPYSHSVPGHEINVDEIAKFEPMVQIKCSKLLPLFVCTTFAPSCVSRGREVPPCRSLCEEVMRSCSFFMGVFSLKWSRIEGCSGLPESSDRNVCVGRNEIEKLRMSKERCDGGFRCDKSRCISQKWVCDGHYDCQDRSDELNCNFWMDYLTGRCPGEFRCSGSARECITKNKVCDGTMDCADGSDERQCLQLNHRMGFVGEGRLEMFSTQAEGFVPVCAEDWVNSDTMAAHPAKNDWSQKTCRMLGYEQAQETRIRDDSPSIAFIGGRPPVRFHPSLRNGLSAPSEDEPRYSIDDLREFRKKLFDRQKDTACASSSVSVYLKCTNFSCGRRAEDMRIKPQSRIVGGSESPPGRWPWLVALHGGSDHVFFCGGVLISSWWVLTAAHCAGNLTDTSGWLLQMGMTRRNSYQHSSTQSRKIQAIIKHPEYNNASLYNNDIALLLISEPVNFDDFLRPVCLPPQDAPEPGTQCTVVGWGKPHHGEDVDYNMVIHEVSVPIVDFETCQQWYSKEYTTLSESMICAGYAEGQKDACQGDSGGPLICRSEADGAWFVAGIVSWGIKCAQPHLPGVYTNVPKYLDWIQEVTEDFKHPLRL</sequence>
<dbReference type="PROSITE" id="PS50287">
    <property type="entry name" value="SRCR_2"/>
    <property type="match status" value="1"/>
</dbReference>
<dbReference type="InterPro" id="IPR002172">
    <property type="entry name" value="LDrepeatLR_classA_rpt"/>
</dbReference>
<feature type="domain" description="Peptidase S1" evidence="13">
    <location>
        <begin position="466"/>
        <end position="707"/>
    </location>
</feature>
<keyword evidence="2 10" id="KW-0645">Protease</keyword>
<dbReference type="InterPro" id="IPR009003">
    <property type="entry name" value="Peptidase_S1_PA"/>
</dbReference>
<evidence type="ECO:0000256" key="6">
    <source>
        <dbReference type="ARBA" id="ARBA00023157"/>
    </source>
</evidence>
<dbReference type="InterPro" id="IPR036790">
    <property type="entry name" value="Frizzled_dom_sf"/>
</dbReference>
<keyword evidence="3 10" id="KW-0378">Hydrolase</keyword>
<name>A0AAJ7WHS7_9ACAR</name>
<keyword evidence="11" id="KW-1133">Transmembrane helix</keyword>
<evidence type="ECO:0000256" key="7">
    <source>
        <dbReference type="PROSITE-ProRule" id="PRU00090"/>
    </source>
</evidence>
<gene>
    <name evidence="16" type="primary">LOC100903510</name>
</gene>
<dbReference type="Pfam" id="PF00057">
    <property type="entry name" value="Ldl_recept_a"/>
    <property type="match status" value="2"/>
</dbReference>
<keyword evidence="5" id="KW-0735">Signal-anchor</keyword>
<dbReference type="InterPro" id="IPR018114">
    <property type="entry name" value="TRYPSIN_HIS"/>
</dbReference>
<dbReference type="PANTHER" id="PTHR24252:SF7">
    <property type="entry name" value="HYALIN"/>
    <property type="match status" value="1"/>
</dbReference>
<feature type="disulfide bond" evidence="8">
    <location>
        <begin position="239"/>
        <end position="257"/>
    </location>
</feature>
<feature type="domain" description="SRCR" evidence="14">
    <location>
        <begin position="313"/>
        <end position="447"/>
    </location>
</feature>
<comment type="subcellular location">
    <subcellularLocation>
        <location evidence="1">Cell membrane</location>
        <topology evidence="1">Single-pass type II membrane protein</topology>
    </subcellularLocation>
</comment>
<dbReference type="SUPFAM" id="SSF50494">
    <property type="entry name" value="Trypsin-like serine proteases"/>
    <property type="match status" value="1"/>
</dbReference>
<evidence type="ECO:0000256" key="1">
    <source>
        <dbReference type="ARBA" id="ARBA00004401"/>
    </source>
</evidence>
<feature type="disulfide bond" evidence="8">
    <location>
        <begin position="251"/>
        <end position="266"/>
    </location>
</feature>
<evidence type="ECO:0000256" key="5">
    <source>
        <dbReference type="ARBA" id="ARBA00022968"/>
    </source>
</evidence>
<dbReference type="Pfam" id="PF01392">
    <property type="entry name" value="Fz"/>
    <property type="match status" value="1"/>
</dbReference>
<dbReference type="GO" id="GO:0006508">
    <property type="term" value="P:proteolysis"/>
    <property type="evidence" value="ECO:0007669"/>
    <property type="project" value="UniProtKB-KW"/>
</dbReference>
<dbReference type="KEGG" id="goe:100903510"/>
<dbReference type="SMART" id="SM00063">
    <property type="entry name" value="FRI"/>
    <property type="match status" value="1"/>
</dbReference>
<dbReference type="CDD" id="cd00190">
    <property type="entry name" value="Tryp_SPc"/>
    <property type="match status" value="1"/>
</dbReference>
<organism evidence="15 16">
    <name type="scientific">Galendromus occidentalis</name>
    <name type="common">western predatory mite</name>
    <dbReference type="NCBI Taxonomy" id="34638"/>
    <lineage>
        <taxon>Eukaryota</taxon>
        <taxon>Metazoa</taxon>
        <taxon>Ecdysozoa</taxon>
        <taxon>Arthropoda</taxon>
        <taxon>Chelicerata</taxon>
        <taxon>Arachnida</taxon>
        <taxon>Acari</taxon>
        <taxon>Parasitiformes</taxon>
        <taxon>Mesostigmata</taxon>
        <taxon>Gamasina</taxon>
        <taxon>Phytoseioidea</taxon>
        <taxon>Phytoseiidae</taxon>
        <taxon>Typhlodrominae</taxon>
        <taxon>Galendromus</taxon>
    </lineage>
</organism>
<evidence type="ECO:0000259" key="14">
    <source>
        <dbReference type="PROSITE" id="PS50287"/>
    </source>
</evidence>
<evidence type="ECO:0000256" key="9">
    <source>
        <dbReference type="PROSITE-ProRule" id="PRU00196"/>
    </source>
</evidence>
<dbReference type="SUPFAM" id="SSF63501">
    <property type="entry name" value="Frizzled cysteine-rich domain"/>
    <property type="match status" value="1"/>
</dbReference>
<evidence type="ECO:0000256" key="2">
    <source>
        <dbReference type="ARBA" id="ARBA00022670"/>
    </source>
</evidence>
<evidence type="ECO:0000259" key="13">
    <source>
        <dbReference type="PROSITE" id="PS50240"/>
    </source>
</evidence>
<dbReference type="InterPro" id="IPR020067">
    <property type="entry name" value="Frizzled_dom"/>
</dbReference>